<dbReference type="Proteomes" id="UP000199433">
    <property type="component" value="Unassembled WGS sequence"/>
</dbReference>
<evidence type="ECO:0000313" key="2">
    <source>
        <dbReference type="Proteomes" id="UP000199433"/>
    </source>
</evidence>
<reference evidence="2" key="1">
    <citation type="submission" date="2016-10" db="EMBL/GenBank/DDBJ databases">
        <authorList>
            <person name="Varghese N."/>
            <person name="Submissions S."/>
        </authorList>
    </citation>
    <scope>NUCLEOTIDE SEQUENCE [LARGE SCALE GENOMIC DNA]</scope>
    <source>
        <strain evidence="2">DSM 19181</strain>
    </source>
</reference>
<dbReference type="AlphaFoldDB" id="A0A1G8VNI1"/>
<keyword evidence="2" id="KW-1185">Reference proteome</keyword>
<proteinExistence type="predicted"/>
<dbReference type="EMBL" id="FNFK01000002">
    <property type="protein sequence ID" value="SDJ67628.1"/>
    <property type="molecule type" value="Genomic_DNA"/>
</dbReference>
<dbReference type="RefSeq" id="WP_176759566.1">
    <property type="nucleotide sequence ID" value="NZ_FNFK01000002.1"/>
</dbReference>
<evidence type="ECO:0000313" key="1">
    <source>
        <dbReference type="EMBL" id="SDJ67628.1"/>
    </source>
</evidence>
<dbReference type="STRING" id="426701.SAMN04488098_100242"/>
<accession>A0A1G8VNI1</accession>
<organism evidence="1 2">
    <name type="scientific">Alkalibacterium thalassium</name>
    <dbReference type="NCBI Taxonomy" id="426701"/>
    <lineage>
        <taxon>Bacteria</taxon>
        <taxon>Bacillati</taxon>
        <taxon>Bacillota</taxon>
        <taxon>Bacilli</taxon>
        <taxon>Lactobacillales</taxon>
        <taxon>Carnobacteriaceae</taxon>
        <taxon>Alkalibacterium</taxon>
    </lineage>
</organism>
<name>A0A1G8VNI1_9LACT</name>
<sequence>MIENNNGHLSPEDFIREMKNRCLSVGDLILLYEQYKRYNYMSKREVDEALEPEQSL</sequence>
<gene>
    <name evidence="1" type="ORF">SAMN04488098_100242</name>
</gene>
<protein>
    <submittedName>
        <fullName evidence="1">Uncharacterized protein</fullName>
    </submittedName>
</protein>